<reference evidence="5 6" key="1">
    <citation type="submission" date="2018-06" db="EMBL/GenBank/DDBJ databases">
        <authorList>
            <consortium name="Pathogen Informatics"/>
            <person name="Doyle S."/>
        </authorList>
    </citation>
    <scope>NUCLEOTIDE SEQUENCE [LARGE SCALE GENOMIC DNA]</scope>
    <source>
        <strain evidence="5 6">NCTC8622</strain>
    </source>
</reference>
<organism evidence="5 6">
    <name type="scientific">Escherichia coli</name>
    <dbReference type="NCBI Taxonomy" id="562"/>
    <lineage>
        <taxon>Bacteria</taxon>
        <taxon>Pseudomonadati</taxon>
        <taxon>Pseudomonadota</taxon>
        <taxon>Gammaproteobacteria</taxon>
        <taxon>Enterobacterales</taxon>
        <taxon>Enterobacteriaceae</taxon>
        <taxon>Escherichia</taxon>
    </lineage>
</organism>
<evidence type="ECO:0000256" key="2">
    <source>
        <dbReference type="ARBA" id="ARBA00022679"/>
    </source>
</evidence>
<dbReference type="GO" id="GO:0019563">
    <property type="term" value="P:glycerol catabolic process"/>
    <property type="evidence" value="ECO:0007669"/>
    <property type="project" value="InterPro"/>
</dbReference>
<evidence type="ECO:0000259" key="3">
    <source>
        <dbReference type="Pfam" id="PF00391"/>
    </source>
</evidence>
<comment type="similarity">
    <text evidence="1">Belongs to the PEP-utilizing enzyme family.</text>
</comment>
<dbReference type="Proteomes" id="UP000254079">
    <property type="component" value="Unassembled WGS sequence"/>
</dbReference>
<dbReference type="SUPFAM" id="SSF52009">
    <property type="entry name" value="Phosphohistidine domain"/>
    <property type="match status" value="1"/>
</dbReference>
<keyword evidence="2" id="KW-0808">Transferase</keyword>
<dbReference type="GO" id="GO:0047324">
    <property type="term" value="F:phosphoenolpyruvate-glycerone phosphotransferase activity"/>
    <property type="evidence" value="ECO:0007669"/>
    <property type="project" value="InterPro"/>
</dbReference>
<protein>
    <submittedName>
        <fullName evidence="5">Dihydroxyacetone kinase subunit M</fullName>
    </submittedName>
</protein>
<dbReference type="AlphaFoldDB" id="A0A376UAQ1"/>
<dbReference type="InterPro" id="IPR036637">
    <property type="entry name" value="Phosphohistidine_dom_sf"/>
</dbReference>
<dbReference type="InterPro" id="IPR036618">
    <property type="entry name" value="PtsI_HPr-bd_sf"/>
</dbReference>
<feature type="domain" description="Phosphotransferase system enzyme I N-terminal" evidence="4">
    <location>
        <begin position="10"/>
        <end position="72"/>
    </location>
</feature>
<sequence length="176" mass="19691">MTLTAKAEASGLDDIAAIFSGHHTLLDDPELLAAASELLQHEHCTAEYAWQQVLKELSQQYQQLDDEYLQARYIDVDDLLHRTLVHLTQTKEELPQFNSPTILLAENIYPSTVLQLDPAVVKGICLSAGSPVSHSALIARELGIGWICQQGEKLYAIQPEETLTLDVKRQRFNRQG</sequence>
<dbReference type="InterPro" id="IPR039643">
    <property type="entry name" value="DhaM"/>
</dbReference>
<dbReference type="InterPro" id="IPR008731">
    <property type="entry name" value="PTS_EIN"/>
</dbReference>
<dbReference type="Gene3D" id="1.10.274.10">
    <property type="entry name" value="PtsI, HPr-binding domain"/>
    <property type="match status" value="1"/>
</dbReference>
<gene>
    <name evidence="5" type="primary">ycgC_3</name>
    <name evidence="5" type="ORF">NCTC8622_05698</name>
</gene>
<keyword evidence="5" id="KW-0418">Kinase</keyword>
<evidence type="ECO:0000313" key="5">
    <source>
        <dbReference type="EMBL" id="STI86566.1"/>
    </source>
</evidence>
<evidence type="ECO:0000256" key="1">
    <source>
        <dbReference type="ARBA" id="ARBA00007837"/>
    </source>
</evidence>
<dbReference type="Gene3D" id="3.50.30.10">
    <property type="entry name" value="Phosphohistidine domain"/>
    <property type="match status" value="1"/>
</dbReference>
<dbReference type="EMBL" id="UGCP01000002">
    <property type="protein sequence ID" value="STI86566.1"/>
    <property type="molecule type" value="Genomic_DNA"/>
</dbReference>
<name>A0A376UAQ1_ECOLX</name>
<accession>A0A376UAQ1</accession>
<proteinExistence type="inferred from homology"/>
<dbReference type="GO" id="GO:0009401">
    <property type="term" value="P:phosphoenolpyruvate-dependent sugar phosphotransferase system"/>
    <property type="evidence" value="ECO:0007669"/>
    <property type="project" value="InterPro"/>
</dbReference>
<feature type="domain" description="PEP-utilising enzyme mobile" evidence="3">
    <location>
        <begin position="98"/>
        <end position="169"/>
    </location>
</feature>
<dbReference type="InterPro" id="IPR008279">
    <property type="entry name" value="PEP-util_enz_mobile_dom"/>
</dbReference>
<dbReference type="Pfam" id="PF00391">
    <property type="entry name" value="PEP-utilizers"/>
    <property type="match status" value="1"/>
</dbReference>
<evidence type="ECO:0000259" key="4">
    <source>
        <dbReference type="Pfam" id="PF05524"/>
    </source>
</evidence>
<evidence type="ECO:0000313" key="6">
    <source>
        <dbReference type="Proteomes" id="UP000254079"/>
    </source>
</evidence>
<dbReference type="Pfam" id="PF05524">
    <property type="entry name" value="PEP-utilisers_N"/>
    <property type="match status" value="1"/>
</dbReference>
<dbReference type="SUPFAM" id="SSF47831">
    <property type="entry name" value="Enzyme I of the PEP:sugar phosphotransferase system HPr-binding (sub)domain"/>
    <property type="match status" value="1"/>
</dbReference>
<dbReference type="PANTHER" id="PTHR38594">
    <property type="entry name" value="PEP-DEPENDENT DIHYDROXYACETONE KINASE, PHOSPHORYL DONOR SUBUNIT DHAM"/>
    <property type="match status" value="1"/>
</dbReference>
<dbReference type="PANTHER" id="PTHR38594:SF1">
    <property type="entry name" value="PEP-DEPENDENT DIHYDROXYACETONE KINASE, PHOSPHORYL DONOR SUBUNIT DHAM"/>
    <property type="match status" value="1"/>
</dbReference>